<evidence type="ECO:0000256" key="14">
    <source>
        <dbReference type="PIRSR" id="PIRSR001461-3"/>
    </source>
</evidence>
<feature type="binding site" evidence="10 14">
    <location>
        <begin position="196"/>
        <end position="197"/>
    </location>
    <ligand>
        <name>substrate</name>
    </ligand>
</feature>
<dbReference type="SUPFAM" id="SSF51366">
    <property type="entry name" value="Ribulose-phoshate binding barrel"/>
    <property type="match status" value="1"/>
</dbReference>
<dbReference type="GO" id="GO:0004750">
    <property type="term" value="F:D-ribulose-phosphate 3-epimerase activity"/>
    <property type="evidence" value="ECO:0007669"/>
    <property type="project" value="UniProtKB-UniRule"/>
</dbReference>
<reference evidence="15 16" key="1">
    <citation type="submission" date="2017-06" db="EMBL/GenBank/DDBJ databases">
        <authorList>
            <consortium name="Pathogen Informatics"/>
        </authorList>
    </citation>
    <scope>NUCLEOTIDE SEQUENCE [LARGE SCALE GENOMIC DNA]</scope>
    <source>
        <strain evidence="15 16">NCTC10570</strain>
    </source>
</reference>
<comment type="catalytic activity">
    <reaction evidence="1 10 11">
        <text>D-ribulose 5-phosphate = D-xylulose 5-phosphate</text>
        <dbReference type="Rhea" id="RHEA:13677"/>
        <dbReference type="ChEBI" id="CHEBI:57737"/>
        <dbReference type="ChEBI" id="CHEBI:58121"/>
        <dbReference type="EC" id="5.1.3.1"/>
    </reaction>
</comment>
<feature type="binding site" evidence="10 13">
    <location>
        <position position="32"/>
    </location>
    <ligand>
        <name>a divalent metal cation</name>
        <dbReference type="ChEBI" id="CHEBI:60240"/>
    </ligand>
</feature>
<evidence type="ECO:0000256" key="13">
    <source>
        <dbReference type="PIRSR" id="PIRSR001461-2"/>
    </source>
</evidence>
<comment type="cofactor">
    <cofactor evidence="3">
        <name>Co(2+)</name>
        <dbReference type="ChEBI" id="CHEBI:48828"/>
    </cofactor>
</comment>
<feature type="active site" description="Proton acceptor" evidence="10 12">
    <location>
        <position position="34"/>
    </location>
</feature>
<keyword evidence="13" id="KW-0464">Manganese</keyword>
<dbReference type="CDD" id="cd00429">
    <property type="entry name" value="RPE"/>
    <property type="match status" value="1"/>
</dbReference>
<keyword evidence="9 10" id="KW-0413">Isomerase</keyword>
<protein>
    <recommendedName>
        <fullName evidence="7 10">Ribulose-phosphate 3-epimerase</fullName>
        <ecNumber evidence="7 10">5.1.3.1</ecNumber>
    </recommendedName>
</protein>
<accession>A0A239U4S0</accession>
<evidence type="ECO:0000256" key="10">
    <source>
        <dbReference type="HAMAP-Rule" id="MF_02227"/>
    </source>
</evidence>
<dbReference type="InterPro" id="IPR000056">
    <property type="entry name" value="Ribul_P_3_epim-like"/>
</dbReference>
<evidence type="ECO:0000256" key="9">
    <source>
        <dbReference type="ARBA" id="ARBA00023235"/>
    </source>
</evidence>
<evidence type="ECO:0000256" key="4">
    <source>
        <dbReference type="ARBA" id="ARBA00001947"/>
    </source>
</evidence>
<dbReference type="FunFam" id="3.20.20.70:FF:000004">
    <property type="entry name" value="Ribulose-phosphate 3-epimerase"/>
    <property type="match status" value="1"/>
</dbReference>
<dbReference type="NCBIfam" id="TIGR01163">
    <property type="entry name" value="rpe"/>
    <property type="match status" value="1"/>
</dbReference>
<comment type="cofactor">
    <cofactor evidence="5">
        <name>Fe(2+)</name>
        <dbReference type="ChEBI" id="CHEBI:29033"/>
    </cofactor>
</comment>
<feature type="binding site" evidence="10 14">
    <location>
        <begin position="141"/>
        <end position="144"/>
    </location>
    <ligand>
        <name>substrate</name>
    </ligand>
</feature>
<evidence type="ECO:0000256" key="12">
    <source>
        <dbReference type="PIRSR" id="PIRSR001461-1"/>
    </source>
</evidence>
<evidence type="ECO:0000256" key="1">
    <source>
        <dbReference type="ARBA" id="ARBA00001782"/>
    </source>
</evidence>
<dbReference type="GO" id="GO:0005737">
    <property type="term" value="C:cytoplasm"/>
    <property type="evidence" value="ECO:0007669"/>
    <property type="project" value="UniProtKB-ARBA"/>
</dbReference>
<evidence type="ECO:0000256" key="11">
    <source>
        <dbReference type="PIRNR" id="PIRNR001461"/>
    </source>
</evidence>
<sequence length="221" mass="24491">MYKLSPSLLAADFGILKQQLEELDKANVPYLHLDIMDGVFVPNLSFGLAVVQSIRKYTKIIFDVHLMIIEPERYVEQFAKAGADIFCFHIEATENAKELIAKIKDLGMKAAIALKPATPISTIEELLPELDMVLVMTVEPGFGGQKFMQDQMEKVKDLVKLRKENNYNYDIEVDGGVNPETIKTCFAAGANVIVAGSAVMGAKDISARVKEFAEIAKDYTL</sequence>
<keyword evidence="16" id="KW-1185">Reference proteome</keyword>
<dbReference type="Proteomes" id="UP000215383">
    <property type="component" value="Chromosome 1"/>
</dbReference>
<feature type="binding site" evidence="10 13">
    <location>
        <position position="65"/>
    </location>
    <ligand>
        <name>a divalent metal cation</name>
        <dbReference type="ChEBI" id="CHEBI:60240"/>
    </ligand>
</feature>
<dbReference type="OrthoDB" id="1645589at2"/>
<dbReference type="InterPro" id="IPR011060">
    <property type="entry name" value="RibuloseP-bd_barrel"/>
</dbReference>
<feature type="binding site" evidence="14">
    <location>
        <position position="176"/>
    </location>
    <ligand>
        <name>substrate</name>
    </ligand>
</feature>
<evidence type="ECO:0000256" key="8">
    <source>
        <dbReference type="ARBA" id="ARBA00022723"/>
    </source>
</evidence>
<dbReference type="EC" id="5.1.3.1" evidence="7 10"/>
<feature type="binding site" evidence="10">
    <location>
        <begin position="174"/>
        <end position="176"/>
    </location>
    <ligand>
        <name>substrate</name>
    </ligand>
</feature>
<evidence type="ECO:0000256" key="2">
    <source>
        <dbReference type="ARBA" id="ARBA00001936"/>
    </source>
</evidence>
<dbReference type="AlphaFoldDB" id="A0A239U4S0"/>
<dbReference type="PROSITE" id="PS01085">
    <property type="entry name" value="RIBUL_P_3_EPIMER_1"/>
    <property type="match status" value="1"/>
</dbReference>
<feature type="binding site" evidence="10 13">
    <location>
        <position position="174"/>
    </location>
    <ligand>
        <name>a divalent metal cation</name>
        <dbReference type="ChEBI" id="CHEBI:60240"/>
    </ligand>
</feature>
<dbReference type="RefSeq" id="WP_027889057.1">
    <property type="nucleotide sequence ID" value="NZ_CASFMS010000019.1"/>
</dbReference>
<keyword evidence="13" id="KW-0170">Cobalt</keyword>
<comment type="similarity">
    <text evidence="6 10 11">Belongs to the ribulose-phosphate 3-epimerase family.</text>
</comment>
<name>A0A239U4S0_9FIRM</name>
<keyword evidence="8 10" id="KW-0479">Metal-binding</keyword>
<feature type="active site" description="Proton donor" evidence="10 12">
    <location>
        <position position="174"/>
    </location>
</feature>
<comment type="cofactor">
    <cofactor evidence="4">
        <name>Zn(2+)</name>
        <dbReference type="ChEBI" id="CHEBI:29105"/>
    </cofactor>
</comment>
<evidence type="ECO:0000256" key="7">
    <source>
        <dbReference type="ARBA" id="ARBA00013188"/>
    </source>
</evidence>
<dbReference type="GO" id="GO:0006098">
    <property type="term" value="P:pentose-phosphate shunt"/>
    <property type="evidence" value="ECO:0007669"/>
    <property type="project" value="UniProtKB-UniRule"/>
</dbReference>
<dbReference type="PIRSF" id="PIRSF001461">
    <property type="entry name" value="RPE"/>
    <property type="match status" value="1"/>
</dbReference>
<evidence type="ECO:0000256" key="6">
    <source>
        <dbReference type="ARBA" id="ARBA00009541"/>
    </source>
</evidence>
<keyword evidence="10 11" id="KW-0119">Carbohydrate metabolism</keyword>
<dbReference type="Pfam" id="PF00834">
    <property type="entry name" value="Ribul_P_3_epim"/>
    <property type="match status" value="1"/>
</dbReference>
<feature type="binding site" evidence="10 14">
    <location>
        <position position="65"/>
    </location>
    <ligand>
        <name>substrate</name>
    </ligand>
</feature>
<comment type="pathway">
    <text evidence="10">Carbohydrate degradation.</text>
</comment>
<dbReference type="GeneID" id="78507888"/>
<gene>
    <name evidence="10 15" type="primary">rpe</name>
    <name evidence="15" type="ORF">SAMEA4364220_01903</name>
</gene>
<dbReference type="HAMAP" id="MF_02227">
    <property type="entry name" value="RPE"/>
    <property type="match status" value="1"/>
</dbReference>
<evidence type="ECO:0000256" key="5">
    <source>
        <dbReference type="ARBA" id="ARBA00001954"/>
    </source>
</evidence>
<comment type="function">
    <text evidence="10">Catalyzes the reversible epimerization of D-ribulose 5-phosphate to D-xylulose 5-phosphate.</text>
</comment>
<dbReference type="EMBL" id="LT906446">
    <property type="protein sequence ID" value="SNV03963.1"/>
    <property type="molecule type" value="Genomic_DNA"/>
</dbReference>
<comment type="cofactor">
    <cofactor evidence="10 13">
        <name>a divalent metal cation</name>
        <dbReference type="ChEBI" id="CHEBI:60240"/>
    </cofactor>
    <text evidence="10 13">Binds 1 divalent metal cation per subunit.</text>
</comment>
<dbReference type="InterPro" id="IPR013785">
    <property type="entry name" value="Aldolase_TIM"/>
</dbReference>
<dbReference type="InterPro" id="IPR026019">
    <property type="entry name" value="Ribul_P_3_epim"/>
</dbReference>
<dbReference type="eggNOG" id="COG0036">
    <property type="taxonomic scope" value="Bacteria"/>
</dbReference>
<dbReference type="GO" id="GO:0019323">
    <property type="term" value="P:pentose catabolic process"/>
    <property type="evidence" value="ECO:0007669"/>
    <property type="project" value="UniProtKB-UniRule"/>
</dbReference>
<dbReference type="NCBIfam" id="NF004076">
    <property type="entry name" value="PRK05581.1-4"/>
    <property type="match status" value="1"/>
</dbReference>
<evidence type="ECO:0000256" key="3">
    <source>
        <dbReference type="ARBA" id="ARBA00001941"/>
    </source>
</evidence>
<comment type="cofactor">
    <cofactor evidence="2">
        <name>Mn(2+)</name>
        <dbReference type="ChEBI" id="CHEBI:29035"/>
    </cofactor>
</comment>
<feature type="binding site" evidence="10 14">
    <location>
        <position position="7"/>
    </location>
    <ligand>
        <name>substrate</name>
    </ligand>
</feature>
<dbReference type="PANTHER" id="PTHR11749">
    <property type="entry name" value="RIBULOSE-5-PHOSPHATE-3-EPIMERASE"/>
    <property type="match status" value="1"/>
</dbReference>
<organism evidence="15 16">
    <name type="scientific">Megamonas hypermegale</name>
    <dbReference type="NCBI Taxonomy" id="158847"/>
    <lineage>
        <taxon>Bacteria</taxon>
        <taxon>Bacillati</taxon>
        <taxon>Bacillota</taxon>
        <taxon>Negativicutes</taxon>
        <taxon>Selenomonadales</taxon>
        <taxon>Selenomonadaceae</taxon>
        <taxon>Megamonas</taxon>
    </lineage>
</organism>
<evidence type="ECO:0000313" key="15">
    <source>
        <dbReference type="EMBL" id="SNV03963.1"/>
    </source>
</evidence>
<proteinExistence type="inferred from homology"/>
<dbReference type="PROSITE" id="PS01086">
    <property type="entry name" value="RIBUL_P_3_EPIMER_2"/>
    <property type="match status" value="1"/>
</dbReference>
<dbReference type="Gene3D" id="3.20.20.70">
    <property type="entry name" value="Aldolase class I"/>
    <property type="match status" value="1"/>
</dbReference>
<dbReference type="GO" id="GO:0046872">
    <property type="term" value="F:metal ion binding"/>
    <property type="evidence" value="ECO:0007669"/>
    <property type="project" value="UniProtKB-UniRule"/>
</dbReference>
<feature type="binding site" evidence="10 13">
    <location>
        <position position="34"/>
    </location>
    <ligand>
        <name>a divalent metal cation</name>
        <dbReference type="ChEBI" id="CHEBI:60240"/>
    </ligand>
</feature>
<evidence type="ECO:0000313" key="16">
    <source>
        <dbReference type="Proteomes" id="UP000215383"/>
    </source>
</evidence>
<keyword evidence="13" id="KW-0862">Zinc</keyword>